<proteinExistence type="predicted"/>
<dbReference type="AlphaFoldDB" id="A0A0D3BG88"/>
<reference evidence="1" key="2">
    <citation type="submission" date="2015-03" db="UniProtKB">
        <authorList>
            <consortium name="EnsemblPlants"/>
        </authorList>
    </citation>
    <scope>IDENTIFICATION</scope>
</reference>
<dbReference type="Gramene" id="Bo3g111220.1">
    <property type="protein sequence ID" value="Bo3g111220.1"/>
    <property type="gene ID" value="Bo3g111220"/>
</dbReference>
<evidence type="ECO:0000313" key="1">
    <source>
        <dbReference type="EnsemblPlants" id="Bo3g111220.1"/>
    </source>
</evidence>
<name>A0A0D3BG88_BRAOL</name>
<evidence type="ECO:0000313" key="2">
    <source>
        <dbReference type="Proteomes" id="UP000032141"/>
    </source>
</evidence>
<dbReference type="EnsemblPlants" id="Bo3g111220.1">
    <property type="protein sequence ID" value="Bo3g111220.1"/>
    <property type="gene ID" value="Bo3g111220"/>
</dbReference>
<dbReference type="HOGENOM" id="CLU_117359_0_0_1"/>
<dbReference type="Proteomes" id="UP000032141">
    <property type="component" value="Chromosome C3"/>
</dbReference>
<keyword evidence="2" id="KW-1185">Reference proteome</keyword>
<organism evidence="1 2">
    <name type="scientific">Brassica oleracea var. oleracea</name>
    <dbReference type="NCBI Taxonomy" id="109376"/>
    <lineage>
        <taxon>Eukaryota</taxon>
        <taxon>Viridiplantae</taxon>
        <taxon>Streptophyta</taxon>
        <taxon>Embryophyta</taxon>
        <taxon>Tracheophyta</taxon>
        <taxon>Spermatophyta</taxon>
        <taxon>Magnoliopsida</taxon>
        <taxon>eudicotyledons</taxon>
        <taxon>Gunneridae</taxon>
        <taxon>Pentapetalae</taxon>
        <taxon>rosids</taxon>
        <taxon>malvids</taxon>
        <taxon>Brassicales</taxon>
        <taxon>Brassicaceae</taxon>
        <taxon>Brassiceae</taxon>
        <taxon>Brassica</taxon>
    </lineage>
</organism>
<reference evidence="1 2" key="1">
    <citation type="journal article" date="2014" name="Genome Biol.">
        <title>Transcriptome and methylome profiling reveals relics of genome dominance in the mesopolyploid Brassica oleracea.</title>
        <authorList>
            <person name="Parkin I.A."/>
            <person name="Koh C."/>
            <person name="Tang H."/>
            <person name="Robinson S.J."/>
            <person name="Kagale S."/>
            <person name="Clarke W.E."/>
            <person name="Town C.D."/>
            <person name="Nixon J."/>
            <person name="Krishnakumar V."/>
            <person name="Bidwell S.L."/>
            <person name="Denoeud F."/>
            <person name="Belcram H."/>
            <person name="Links M.G."/>
            <person name="Just J."/>
            <person name="Clarke C."/>
            <person name="Bender T."/>
            <person name="Huebert T."/>
            <person name="Mason A.S."/>
            <person name="Pires J.C."/>
            <person name="Barker G."/>
            <person name="Moore J."/>
            <person name="Walley P.G."/>
            <person name="Manoli S."/>
            <person name="Batley J."/>
            <person name="Edwards D."/>
            <person name="Nelson M.N."/>
            <person name="Wang X."/>
            <person name="Paterson A.H."/>
            <person name="King G."/>
            <person name="Bancroft I."/>
            <person name="Chalhoub B."/>
            <person name="Sharpe A.G."/>
        </authorList>
    </citation>
    <scope>NUCLEOTIDE SEQUENCE</scope>
    <source>
        <strain evidence="1 2">cv. TO1000</strain>
    </source>
</reference>
<accession>A0A0D3BG88</accession>
<sequence>MANPQLKYLPDEIMSKIVEFVGQESAWYLGAFMRAGKRGYELVHQPFILKTCNVTPMVDESPCEIGIYGKFREFFLKCVDAGNIDAFYNEGLHRSTCSGVAEGIKVLEENVKILKPPMYFEQFAANHVDLNSDAISEMGYELQSRLIQFHAPFFNTYGLTLKFPDNDVIKAPTCLYGHTYDVEYEEGWKYCMLFWLCLKISHLL</sequence>
<protein>
    <submittedName>
        <fullName evidence="1">Uncharacterized protein</fullName>
    </submittedName>
</protein>